<dbReference type="InterPro" id="IPR023346">
    <property type="entry name" value="Lysozyme-like_dom_sf"/>
</dbReference>
<keyword evidence="1" id="KW-0732">Signal</keyword>
<dbReference type="PROSITE" id="PS51257">
    <property type="entry name" value="PROKAR_LIPOPROTEIN"/>
    <property type="match status" value="1"/>
</dbReference>
<evidence type="ECO:0000259" key="2">
    <source>
        <dbReference type="Pfam" id="PF19489"/>
    </source>
</evidence>
<dbReference type="RefSeq" id="WP_193909452.1">
    <property type="nucleotide sequence ID" value="NZ_PRDL01000001.1"/>
</dbReference>
<dbReference type="Pfam" id="PF19489">
    <property type="entry name" value="SLT_4"/>
    <property type="match status" value="1"/>
</dbReference>
<sequence>MKVVMALLVPFLLLLTTGCATTPPSNSANLCEIFEEKRGWYKPAKASSKKWGSDIPTMMSIMYQESQFVHNARPARKRILWVIPGPRKSNAMGYAQAKTETWREYGRDSGNGWAKRDRFNDAIDFIGWYNRKSLQRSRIPLNNAYDQYLAYHEGHGGYNRGTYRKKNWLLSTARQVETRASRYRQQLAGCEKRLERRGWRLFG</sequence>
<dbReference type="Proteomes" id="UP000652567">
    <property type="component" value="Unassembled WGS sequence"/>
</dbReference>
<evidence type="ECO:0000256" key="1">
    <source>
        <dbReference type="SAM" id="SignalP"/>
    </source>
</evidence>
<organism evidence="3 4">
    <name type="scientific">Cellvibrio polysaccharolyticus</name>
    <dbReference type="NCBI Taxonomy" id="2082724"/>
    <lineage>
        <taxon>Bacteria</taxon>
        <taxon>Pseudomonadati</taxon>
        <taxon>Pseudomonadota</taxon>
        <taxon>Gammaproteobacteria</taxon>
        <taxon>Cellvibrionales</taxon>
        <taxon>Cellvibrionaceae</taxon>
        <taxon>Cellvibrio</taxon>
    </lineage>
</organism>
<feature type="signal peptide" evidence="1">
    <location>
        <begin position="1"/>
        <end position="20"/>
    </location>
</feature>
<dbReference type="EMBL" id="PRDL01000001">
    <property type="protein sequence ID" value="MBE8717547.1"/>
    <property type="molecule type" value="Genomic_DNA"/>
</dbReference>
<proteinExistence type="predicted"/>
<comment type="caution">
    <text evidence="3">The sequence shown here is derived from an EMBL/GenBank/DDBJ whole genome shotgun (WGS) entry which is preliminary data.</text>
</comment>
<feature type="domain" description="Transglycosylase SLT" evidence="2">
    <location>
        <begin position="10"/>
        <end position="190"/>
    </location>
</feature>
<name>A0A928V3E4_9GAMM</name>
<dbReference type="Gene3D" id="1.10.530.10">
    <property type="match status" value="1"/>
</dbReference>
<feature type="chain" id="PRO_5037391085" description="Transglycosylase SLT domain-containing protein" evidence="1">
    <location>
        <begin position="21"/>
        <end position="203"/>
    </location>
</feature>
<protein>
    <recommendedName>
        <fullName evidence="2">Transglycosylase SLT domain-containing protein</fullName>
    </recommendedName>
</protein>
<keyword evidence="4" id="KW-1185">Reference proteome</keyword>
<dbReference type="CDD" id="cd00442">
    <property type="entry name" value="Lyz-like"/>
    <property type="match status" value="1"/>
</dbReference>
<accession>A0A928V3E4</accession>
<gene>
    <name evidence="3" type="ORF">C4F51_10125</name>
</gene>
<dbReference type="InterPro" id="IPR045795">
    <property type="entry name" value="SLT_4"/>
</dbReference>
<dbReference type="AlphaFoldDB" id="A0A928V3E4"/>
<evidence type="ECO:0000313" key="4">
    <source>
        <dbReference type="Proteomes" id="UP000652567"/>
    </source>
</evidence>
<evidence type="ECO:0000313" key="3">
    <source>
        <dbReference type="EMBL" id="MBE8717547.1"/>
    </source>
</evidence>
<dbReference type="SUPFAM" id="SSF53955">
    <property type="entry name" value="Lysozyme-like"/>
    <property type="match status" value="1"/>
</dbReference>
<reference evidence="3" key="1">
    <citation type="submission" date="2018-07" db="EMBL/GenBank/DDBJ databases">
        <title>Genome assembly of strain Ka43.</title>
        <authorList>
            <person name="Kukolya J."/>
            <person name="Nagy I."/>
            <person name="Horvath B."/>
            <person name="Toth A."/>
        </authorList>
    </citation>
    <scope>NUCLEOTIDE SEQUENCE</scope>
    <source>
        <strain evidence="3">KB43</strain>
    </source>
</reference>